<dbReference type="InterPro" id="IPR013747">
    <property type="entry name" value="ACP_syn_III_C"/>
</dbReference>
<evidence type="ECO:0000256" key="4">
    <source>
        <dbReference type="ARBA" id="ARBA00022832"/>
    </source>
</evidence>
<dbReference type="PANTHER" id="PTHR43091">
    <property type="entry name" value="3-OXOACYL-[ACYL-CARRIER-PROTEIN] SYNTHASE"/>
    <property type="match status" value="1"/>
</dbReference>
<dbReference type="GO" id="GO:0016746">
    <property type="term" value="F:acyltransferase activity"/>
    <property type="evidence" value="ECO:0007669"/>
    <property type="project" value="InterPro"/>
</dbReference>
<organism evidence="8">
    <name type="scientific">hydrothermal vent metagenome</name>
    <dbReference type="NCBI Taxonomy" id="652676"/>
    <lineage>
        <taxon>unclassified sequences</taxon>
        <taxon>metagenomes</taxon>
        <taxon>ecological metagenomes</taxon>
    </lineage>
</organism>
<keyword evidence="2" id="KW-0444">Lipid biosynthesis</keyword>
<evidence type="ECO:0000256" key="1">
    <source>
        <dbReference type="ARBA" id="ARBA00008642"/>
    </source>
</evidence>
<feature type="non-terminal residue" evidence="8">
    <location>
        <position position="1"/>
    </location>
</feature>
<evidence type="ECO:0000256" key="6">
    <source>
        <dbReference type="ARBA" id="ARBA00023160"/>
    </source>
</evidence>
<evidence type="ECO:0000256" key="2">
    <source>
        <dbReference type="ARBA" id="ARBA00022516"/>
    </source>
</evidence>
<feature type="domain" description="Beta-ketoacyl-[acyl-carrier-protein] synthase III C-terminal" evidence="7">
    <location>
        <begin position="62"/>
        <end position="150"/>
    </location>
</feature>
<keyword evidence="4" id="KW-0276">Fatty acid metabolism</keyword>
<dbReference type="InterPro" id="IPR016039">
    <property type="entry name" value="Thiolase-like"/>
</dbReference>
<evidence type="ECO:0000256" key="5">
    <source>
        <dbReference type="ARBA" id="ARBA00023098"/>
    </source>
</evidence>
<reference evidence="8" key="1">
    <citation type="submission" date="2018-06" db="EMBL/GenBank/DDBJ databases">
        <authorList>
            <person name="Zhirakovskaya E."/>
        </authorList>
    </citation>
    <scope>NUCLEOTIDE SEQUENCE</scope>
</reference>
<comment type="similarity">
    <text evidence="1">Belongs to the thiolase-like superfamily. FabH family.</text>
</comment>
<proteinExistence type="inferred from homology"/>
<dbReference type="GO" id="GO:0006633">
    <property type="term" value="P:fatty acid biosynthetic process"/>
    <property type="evidence" value="ECO:0007669"/>
    <property type="project" value="UniProtKB-KW"/>
</dbReference>
<protein>
    <recommendedName>
        <fullName evidence="7">Beta-ketoacyl-[acyl-carrier-protein] synthase III C-terminal domain-containing protein</fullName>
    </recommendedName>
</protein>
<dbReference type="Gene3D" id="3.40.47.10">
    <property type="match status" value="1"/>
</dbReference>
<evidence type="ECO:0000259" key="7">
    <source>
        <dbReference type="Pfam" id="PF08541"/>
    </source>
</evidence>
<gene>
    <name evidence="8" type="ORF">MNBD_PLANCTO03-2190</name>
</gene>
<evidence type="ECO:0000256" key="3">
    <source>
        <dbReference type="ARBA" id="ARBA00022679"/>
    </source>
</evidence>
<dbReference type="PANTHER" id="PTHR43091:SF1">
    <property type="entry name" value="BETA-KETOACYL-[ACYL-CARRIER-PROTEIN] SYNTHASE III, CHLOROPLASTIC"/>
    <property type="match status" value="1"/>
</dbReference>
<name>A0A3B1E6S5_9ZZZZ</name>
<keyword evidence="3" id="KW-0808">Transferase</keyword>
<keyword evidence="6" id="KW-0275">Fatty acid biosynthesis</keyword>
<dbReference type="AlphaFoldDB" id="A0A3B1E6S5"/>
<evidence type="ECO:0000313" key="8">
    <source>
        <dbReference type="EMBL" id="VAX42195.1"/>
    </source>
</evidence>
<dbReference type="EMBL" id="UOGK01000657">
    <property type="protein sequence ID" value="VAX42195.1"/>
    <property type="molecule type" value="Genomic_DNA"/>
</dbReference>
<sequence>LITQCMHSDGGGAKHLYIPTRKGDFYDQSEFDEQQVNHILMHGPGVFKFAVSTFPKLIAQTLDEAGLNPEDIDHYVCHQSNARILNAARDRFGLPEDKLYVNIDRFGNTVAASVPLILDQQTRAGNIKPGQKVMFLAFGAGLTWASSLWQL</sequence>
<dbReference type="SUPFAM" id="SSF53901">
    <property type="entry name" value="Thiolase-like"/>
    <property type="match status" value="1"/>
</dbReference>
<accession>A0A3B1E6S5</accession>
<keyword evidence="5" id="KW-0443">Lipid metabolism</keyword>
<dbReference type="Pfam" id="PF08541">
    <property type="entry name" value="ACP_syn_III_C"/>
    <property type="match status" value="1"/>
</dbReference>